<dbReference type="Pfam" id="PF13340">
    <property type="entry name" value="DUF4096"/>
    <property type="match status" value="1"/>
</dbReference>
<sequence>MRRDDLTDAEWERVATLLPQTGLHSNRTTDDRTVLNGLLYQARTGVRWRYLPDRYGCWVTIYKRHRAWLADGTWQRLALALHTADPTPRRAGPAALDPIRSHPLGSPGSPPDPSPLKDSAVLASLQALLGHTVKPKNH</sequence>
<feature type="region of interest" description="Disordered" evidence="1">
    <location>
        <begin position="85"/>
        <end position="118"/>
    </location>
</feature>
<protein>
    <submittedName>
        <fullName evidence="3">Mobile element protein</fullName>
    </submittedName>
</protein>
<dbReference type="AlphaFoldDB" id="A0A1M4EP80"/>
<dbReference type="PANTHER" id="PTHR46637">
    <property type="entry name" value="TIS1421-TRANSPOSASE PROTEIN A"/>
    <property type="match status" value="1"/>
</dbReference>
<organism evidence="3">
    <name type="scientific">Nonomuraea gerenzanensis</name>
    <dbReference type="NCBI Taxonomy" id="93944"/>
    <lineage>
        <taxon>Bacteria</taxon>
        <taxon>Bacillati</taxon>
        <taxon>Actinomycetota</taxon>
        <taxon>Actinomycetes</taxon>
        <taxon>Streptosporangiales</taxon>
        <taxon>Streptosporangiaceae</taxon>
        <taxon>Nonomuraea</taxon>
    </lineage>
</organism>
<evidence type="ECO:0000256" key="1">
    <source>
        <dbReference type="SAM" id="MobiDB-lite"/>
    </source>
</evidence>
<evidence type="ECO:0000313" key="3">
    <source>
        <dbReference type="EMBL" id="SBP00624.1"/>
    </source>
</evidence>
<dbReference type="PANTHER" id="PTHR46637:SF1">
    <property type="entry name" value="BLL5188 PROTEIN"/>
    <property type="match status" value="1"/>
</dbReference>
<dbReference type="InterPro" id="IPR052909">
    <property type="entry name" value="Transposase_6_like"/>
</dbReference>
<reference evidence="3" key="1">
    <citation type="submission" date="2016-04" db="EMBL/GenBank/DDBJ databases">
        <authorList>
            <person name="Evans L.H."/>
            <person name="Alamgir A."/>
            <person name="Owens N."/>
            <person name="Weber N.D."/>
            <person name="Virtaneva K."/>
            <person name="Barbian K."/>
            <person name="Babar A."/>
            <person name="Rosenke K."/>
        </authorList>
    </citation>
    <scope>NUCLEOTIDE SEQUENCE</scope>
    <source>
        <strain evidence="3">Nono1</strain>
    </source>
</reference>
<evidence type="ECO:0000259" key="2">
    <source>
        <dbReference type="Pfam" id="PF13340"/>
    </source>
</evidence>
<dbReference type="RefSeq" id="WP_225269207.1">
    <property type="nucleotide sequence ID" value="NZ_CP084058.1"/>
</dbReference>
<gene>
    <name evidence="3" type="ORF">BN4615_P10140</name>
</gene>
<dbReference type="EMBL" id="LT559118">
    <property type="protein sequence ID" value="SBP00624.1"/>
    <property type="molecule type" value="Genomic_DNA"/>
</dbReference>
<proteinExistence type="predicted"/>
<accession>A0A1M4EP80</accession>
<name>A0A1M4EP80_9ACTN</name>
<dbReference type="InterPro" id="IPR025161">
    <property type="entry name" value="IS402-like_dom"/>
</dbReference>
<feature type="domain" description="Insertion element IS402-like" evidence="2">
    <location>
        <begin position="6"/>
        <end position="77"/>
    </location>
</feature>